<evidence type="ECO:0000256" key="11">
    <source>
        <dbReference type="ARBA" id="ARBA00033775"/>
    </source>
</evidence>
<dbReference type="InterPro" id="IPR006311">
    <property type="entry name" value="TAT_signal"/>
</dbReference>
<dbReference type="PROSITE" id="PS51404">
    <property type="entry name" value="DYP_PEROXIDASE"/>
    <property type="match status" value="1"/>
</dbReference>
<evidence type="ECO:0000256" key="5">
    <source>
        <dbReference type="ARBA" id="ARBA00022723"/>
    </source>
</evidence>
<evidence type="ECO:0000256" key="15">
    <source>
        <dbReference type="RuleBase" id="RU365017"/>
    </source>
</evidence>
<dbReference type="PANTHER" id="PTHR30521:SF4">
    <property type="entry name" value="DEFERROCHELATASE"/>
    <property type="match status" value="1"/>
</dbReference>
<dbReference type="EMBL" id="QJTF01000001">
    <property type="protein sequence ID" value="PYE90530.1"/>
    <property type="molecule type" value="Genomic_DNA"/>
</dbReference>
<dbReference type="NCBIfam" id="TIGR01412">
    <property type="entry name" value="tat_substr_1"/>
    <property type="match status" value="1"/>
</dbReference>
<evidence type="ECO:0000256" key="16">
    <source>
        <dbReference type="SAM" id="MobiDB-lite"/>
    </source>
</evidence>
<keyword evidence="5 13" id="KW-0479">Metal-binding</keyword>
<dbReference type="GO" id="GO:0005829">
    <property type="term" value="C:cytosol"/>
    <property type="evidence" value="ECO:0007669"/>
    <property type="project" value="TreeGrafter"/>
</dbReference>
<dbReference type="GO" id="GO:0030313">
    <property type="term" value="C:cell envelope"/>
    <property type="evidence" value="ECO:0007669"/>
    <property type="project" value="UniProtKB-SubCell"/>
</dbReference>
<dbReference type="GO" id="GO:0004601">
    <property type="term" value="F:peroxidase activity"/>
    <property type="evidence" value="ECO:0007669"/>
    <property type="project" value="UniProtKB-KW"/>
</dbReference>
<feature type="region of interest" description="Disordered" evidence="16">
    <location>
        <begin position="77"/>
        <end position="97"/>
    </location>
</feature>
<feature type="binding site" evidence="14">
    <location>
        <position position="332"/>
    </location>
    <ligand>
        <name>protoporphyrin IX</name>
        <dbReference type="ChEBI" id="CHEBI:57306"/>
    </ligand>
</feature>
<comment type="caution">
    <text evidence="19">The sequence shown here is derived from an EMBL/GenBank/DDBJ whole genome shotgun (WGS) entry which is preliminary data.</text>
</comment>
<dbReference type="InterPro" id="IPR048327">
    <property type="entry name" value="Dyp_perox_N"/>
</dbReference>
<dbReference type="InterPro" id="IPR006314">
    <property type="entry name" value="Dyp_peroxidase"/>
</dbReference>
<evidence type="ECO:0000256" key="10">
    <source>
        <dbReference type="ARBA" id="ARBA00033771"/>
    </source>
</evidence>
<comment type="cofactor">
    <cofactor evidence="13 15">
        <name>heme b</name>
        <dbReference type="ChEBI" id="CHEBI:60344"/>
    </cofactor>
    <text evidence="13 15">Binds 1 heme b (iron(II)-protoporphyrin IX) group non-covalently per subunit.</text>
</comment>
<dbReference type="PROSITE" id="PS51318">
    <property type="entry name" value="TAT"/>
    <property type="match status" value="1"/>
</dbReference>
<feature type="region of interest" description="Disordered" evidence="16">
    <location>
        <begin position="335"/>
        <end position="355"/>
    </location>
</feature>
<evidence type="ECO:0000256" key="2">
    <source>
        <dbReference type="ARBA" id="ARBA00005365"/>
    </source>
</evidence>
<dbReference type="InterPro" id="IPR011008">
    <property type="entry name" value="Dimeric_a/b-barrel"/>
</dbReference>
<keyword evidence="7 15" id="KW-0560">Oxidoreductase</keyword>
<feature type="binding site" evidence="13">
    <location>
        <begin position="370"/>
        <end position="372"/>
    </location>
    <ligand>
        <name>heme b</name>
        <dbReference type="ChEBI" id="CHEBI:60344"/>
    </ligand>
</feature>
<evidence type="ECO:0000256" key="1">
    <source>
        <dbReference type="ARBA" id="ARBA00004196"/>
    </source>
</evidence>
<evidence type="ECO:0000313" key="19">
    <source>
        <dbReference type="EMBL" id="PYE90530.1"/>
    </source>
</evidence>
<feature type="domain" description="Dyp-type peroxidase N-terminal" evidence="17">
    <location>
        <begin position="99"/>
        <end position="249"/>
    </location>
</feature>
<keyword evidence="6" id="KW-0732">Signal</keyword>
<feature type="binding site" evidence="13">
    <location>
        <position position="365"/>
    </location>
    <ligand>
        <name>heme b</name>
        <dbReference type="ChEBI" id="CHEBI:60344"/>
    </ligand>
</feature>
<dbReference type="Proteomes" id="UP000247454">
    <property type="component" value="Unassembled WGS sequence"/>
</dbReference>
<evidence type="ECO:0000256" key="13">
    <source>
        <dbReference type="PIRSR" id="PIRSR606313-1"/>
    </source>
</evidence>
<dbReference type="InterPro" id="IPR006313">
    <property type="entry name" value="EfeB/EfeN"/>
</dbReference>
<evidence type="ECO:0000256" key="8">
    <source>
        <dbReference type="ARBA" id="ARBA00023004"/>
    </source>
</evidence>
<dbReference type="Pfam" id="PF04261">
    <property type="entry name" value="Dyp_perox_N"/>
    <property type="match status" value="1"/>
</dbReference>
<feature type="domain" description="Dyp-type peroxidase C-terminal" evidence="18">
    <location>
        <begin position="263"/>
        <end position="446"/>
    </location>
</feature>
<comment type="function">
    <text evidence="15">Involved in the recovery of exogenous heme iron. Extracts iron from heme while preserving the protoporphyrin ring intact.</text>
</comment>
<evidence type="ECO:0000256" key="9">
    <source>
        <dbReference type="ARBA" id="ARBA00023239"/>
    </source>
</evidence>
<keyword evidence="9" id="KW-0456">Lyase</keyword>
<evidence type="ECO:0000256" key="14">
    <source>
        <dbReference type="PIRSR" id="PIRSR606313-2"/>
    </source>
</evidence>
<evidence type="ECO:0000256" key="12">
    <source>
        <dbReference type="ARBA" id="ARBA00048856"/>
    </source>
</evidence>
<feature type="binding site" evidence="13">
    <location>
        <begin position="272"/>
        <end position="274"/>
    </location>
    <ligand>
        <name>heme b</name>
        <dbReference type="ChEBI" id="CHEBI:60344"/>
    </ligand>
</feature>
<protein>
    <recommendedName>
        <fullName evidence="10 15">Deferrochelatase</fullName>
        <ecNumber evidence="15">1.11.1.-</ecNumber>
    </recommendedName>
    <alternativeName>
        <fullName evidence="11 15">Peroxidase EfeB</fullName>
    </alternativeName>
</protein>
<dbReference type="GO" id="GO:0020037">
    <property type="term" value="F:heme binding"/>
    <property type="evidence" value="ECO:0007669"/>
    <property type="project" value="InterPro"/>
</dbReference>
<keyword evidence="20" id="KW-1185">Reference proteome</keyword>
<keyword evidence="4 13" id="KW-0349">Heme</keyword>
<evidence type="ECO:0000256" key="4">
    <source>
        <dbReference type="ARBA" id="ARBA00022617"/>
    </source>
</evidence>
<accession>A0A318T7K7</accession>
<name>A0A318T7K7_9HYPH</name>
<keyword evidence="3 15" id="KW-0575">Peroxidase</keyword>
<dbReference type="Pfam" id="PF20628">
    <property type="entry name" value="Dyp_perox_C"/>
    <property type="match status" value="1"/>
</dbReference>
<evidence type="ECO:0000256" key="7">
    <source>
        <dbReference type="ARBA" id="ARBA00023002"/>
    </source>
</evidence>
<feature type="binding site" evidence="14">
    <location>
        <begin position="272"/>
        <end position="274"/>
    </location>
    <ligand>
        <name>protoporphyrin IX</name>
        <dbReference type="ChEBI" id="CHEBI:57306"/>
    </ligand>
</feature>
<dbReference type="GO" id="GO:0046872">
    <property type="term" value="F:metal ion binding"/>
    <property type="evidence" value="ECO:0007669"/>
    <property type="project" value="UniProtKB-KW"/>
</dbReference>
<feature type="binding site" evidence="13">
    <location>
        <position position="383"/>
    </location>
    <ligand>
        <name>heme b</name>
        <dbReference type="ChEBI" id="CHEBI:60344"/>
    </ligand>
</feature>
<evidence type="ECO:0000313" key="20">
    <source>
        <dbReference type="Proteomes" id="UP000247454"/>
    </source>
</evidence>
<evidence type="ECO:0000259" key="18">
    <source>
        <dbReference type="Pfam" id="PF20628"/>
    </source>
</evidence>
<dbReference type="InterPro" id="IPR048328">
    <property type="entry name" value="Dyp_perox_C"/>
</dbReference>
<dbReference type="NCBIfam" id="TIGR01413">
    <property type="entry name" value="Dyp_perox_fam"/>
    <property type="match status" value="1"/>
</dbReference>
<dbReference type="SUPFAM" id="SSF54909">
    <property type="entry name" value="Dimeric alpha+beta barrel"/>
    <property type="match status" value="1"/>
</dbReference>
<proteinExistence type="inferred from homology"/>
<comment type="subcellular location">
    <subcellularLocation>
        <location evidence="1">Cell envelope</location>
    </subcellularLocation>
</comment>
<reference evidence="19 20" key="1">
    <citation type="submission" date="2018-06" db="EMBL/GenBank/DDBJ databases">
        <title>Genomic Encyclopedia of Type Strains, Phase III (KMG-III): the genomes of soil and plant-associated and newly described type strains.</title>
        <authorList>
            <person name="Whitman W."/>
        </authorList>
    </citation>
    <scope>NUCLEOTIDE SEQUENCE [LARGE SCALE GENOMIC DNA]</scope>
    <source>
        <strain evidence="19 20">ORS 1419</strain>
    </source>
</reference>
<dbReference type="GO" id="GO:0004325">
    <property type="term" value="F:ferrochelatase activity"/>
    <property type="evidence" value="ECO:0007669"/>
    <property type="project" value="UniProtKB-EC"/>
</dbReference>
<comment type="similarity">
    <text evidence="2">Belongs to the DyP-type peroxidase family. EfeB subfamily.</text>
</comment>
<dbReference type="EC" id="1.11.1.-" evidence="15"/>
<evidence type="ECO:0000256" key="3">
    <source>
        <dbReference type="ARBA" id="ARBA00022559"/>
    </source>
</evidence>
<feature type="compositionally biased region" description="Basic and acidic residues" evidence="16">
    <location>
        <begin position="335"/>
        <end position="346"/>
    </location>
</feature>
<keyword evidence="8 13" id="KW-0408">Iron</keyword>
<gene>
    <name evidence="19" type="ORF">C7477_101204</name>
</gene>
<dbReference type="GO" id="GO:0033212">
    <property type="term" value="P:iron import into cell"/>
    <property type="evidence" value="ECO:0007669"/>
    <property type="project" value="InterPro"/>
</dbReference>
<sequence>MLPILASCATPLDWIDETELMEEDNKSHDRNAPISPGRRRLLLGAGVGAIAAAGCPFMPQAASAAAQALAASELPGDAVTNAPESDKTQERQPFYGPHQPGILTPRPAAGMIASFDVLARDRSELEKLLHTLTERIAFLMQGGKASQLDPKFPPPDSGILGPDIIPDNLTVTVALGDSLFDNRFGLKPAKPLRLTRMKRFPNDALEKELCHGDLLIQFCSNTPDTNIHALRDIVKNTPSLLLLRWKQEGTVPVQPPKRADESARNFLGFRDGSANPDAGDNALMSRVVWVQPGSGEPDWAAGGTYQVVRIIRNFVERWDRTPLQEQETIFGRRKESGAPFDGKTEADVPNYAADPDGKVTPLDAHIRLANPRDKTAEQHLILRRPFNYSNGISKSGQLEMGLLFIAFQADLEKGFITVQKRLDGEPLEEYIKPVGGGFFFALPGVKDEKDYLGRTLLEATA</sequence>
<dbReference type="PANTHER" id="PTHR30521">
    <property type="entry name" value="DEFERROCHELATASE/PEROXIDASE"/>
    <property type="match status" value="1"/>
</dbReference>
<comment type="catalytic activity">
    <reaction evidence="12">
        <text>heme b + 2 H(+) = protoporphyrin IX + Fe(2+)</text>
        <dbReference type="Rhea" id="RHEA:22584"/>
        <dbReference type="ChEBI" id="CHEBI:15378"/>
        <dbReference type="ChEBI" id="CHEBI:29033"/>
        <dbReference type="ChEBI" id="CHEBI:57306"/>
        <dbReference type="ChEBI" id="CHEBI:60344"/>
        <dbReference type="EC" id="4.98.1.1"/>
    </reaction>
    <physiologicalReaction direction="left-to-right" evidence="12">
        <dbReference type="Rhea" id="RHEA:22585"/>
    </physiologicalReaction>
</comment>
<organism evidence="19 20">
    <name type="scientific">Phyllobacterium leguminum</name>
    <dbReference type="NCBI Taxonomy" id="314237"/>
    <lineage>
        <taxon>Bacteria</taxon>
        <taxon>Pseudomonadati</taxon>
        <taxon>Pseudomonadota</taxon>
        <taxon>Alphaproteobacteria</taxon>
        <taxon>Hyphomicrobiales</taxon>
        <taxon>Phyllobacteriaceae</taxon>
        <taxon>Phyllobacterium</taxon>
    </lineage>
</organism>
<dbReference type="AlphaFoldDB" id="A0A318T7K7"/>
<evidence type="ECO:0000256" key="6">
    <source>
        <dbReference type="ARBA" id="ARBA00022729"/>
    </source>
</evidence>
<evidence type="ECO:0000259" key="17">
    <source>
        <dbReference type="Pfam" id="PF04261"/>
    </source>
</evidence>